<dbReference type="PATRIC" id="fig|1505.7.peg.184"/>
<dbReference type="eggNOG" id="ENOG5030G3B">
    <property type="taxonomic scope" value="Bacteria"/>
</dbReference>
<name>A0A0A1RW47_PARSO</name>
<dbReference type="OrthoDB" id="2382288at2"/>
<dbReference type="Proteomes" id="UP000032811">
    <property type="component" value="Chromosome 1"/>
</dbReference>
<evidence type="ECO:0000313" key="2">
    <source>
        <dbReference type="EMBL" id="CEO34982.1"/>
    </source>
</evidence>
<sequence length="54" mass="6381">MRNLRSEFGILKGKAENNEQNSIKLNSTHYLREAHGIQEGIRKDRKIKINKKFK</sequence>
<dbReference type="Proteomes" id="UP000049127">
    <property type="component" value="Unassembled WGS sequence"/>
</dbReference>
<protein>
    <submittedName>
        <fullName evidence="3">Uncharacterized protein</fullName>
    </submittedName>
</protein>
<dbReference type="GeneID" id="97536125"/>
<dbReference type="RefSeq" id="WP_021126567.1">
    <property type="nucleotide sequence ID" value="NZ_BDJI01000002.1"/>
</dbReference>
<reference evidence="2" key="1">
    <citation type="submission" date="2015-01" db="EMBL/GenBank/DDBJ databases">
        <authorList>
            <person name="Aslett M.A."/>
            <person name="De Silva N."/>
        </authorList>
    </citation>
    <scope>NUCLEOTIDE SEQUENCE</scope>
    <source>
        <strain evidence="1 4">ATCC9714</strain>
        <strain evidence="2">UMC4404</strain>
    </source>
</reference>
<organism evidence="3 5">
    <name type="scientific">Paraclostridium sordellii</name>
    <name type="common">Clostridium sordellii</name>
    <dbReference type="NCBI Taxonomy" id="1505"/>
    <lineage>
        <taxon>Bacteria</taxon>
        <taxon>Bacillati</taxon>
        <taxon>Bacillota</taxon>
        <taxon>Clostridia</taxon>
        <taxon>Peptostreptococcales</taxon>
        <taxon>Peptostreptococcaceae</taxon>
        <taxon>Paraclostridium</taxon>
    </lineage>
</organism>
<dbReference type="Proteomes" id="UP000049685">
    <property type="component" value="Unassembled WGS sequence"/>
</dbReference>
<evidence type="ECO:0000313" key="1">
    <source>
        <dbReference type="EMBL" id="CEJ72361.1"/>
    </source>
</evidence>
<dbReference type="EMBL" id="CEKZ01000022">
    <property type="protein sequence ID" value="CEQ04958.1"/>
    <property type="molecule type" value="Genomic_DNA"/>
</dbReference>
<evidence type="ECO:0000313" key="5">
    <source>
        <dbReference type="Proteomes" id="UP000049127"/>
    </source>
</evidence>
<reference evidence="5 6" key="2">
    <citation type="submission" date="2015-01" db="EMBL/GenBank/DDBJ databases">
        <authorList>
            <person name="Aslett A.Martin."/>
            <person name="De Silva Nishadi"/>
        </authorList>
    </citation>
    <scope>NUCLEOTIDE SEQUENCE [LARGE SCALE GENOMIC DNA]</scope>
    <source>
        <strain evidence="3 5">R28058</strain>
        <strain evidence="6">UMC4404</strain>
    </source>
</reference>
<evidence type="ECO:0000313" key="3">
    <source>
        <dbReference type="EMBL" id="CEQ04958.1"/>
    </source>
</evidence>
<accession>A0A0A1RW47</accession>
<keyword evidence="4" id="KW-1185">Reference proteome</keyword>
<dbReference type="EMBL" id="CDNY01000025">
    <property type="protein sequence ID" value="CEO34982.1"/>
    <property type="molecule type" value="Genomic_DNA"/>
</dbReference>
<evidence type="ECO:0000313" key="6">
    <source>
        <dbReference type="Proteomes" id="UP000049685"/>
    </source>
</evidence>
<dbReference type="EMBL" id="LN679998">
    <property type="protein sequence ID" value="CEJ72361.1"/>
    <property type="molecule type" value="Genomic_DNA"/>
</dbReference>
<dbReference type="AlphaFoldDB" id="A0A0A1RW47"/>
<gene>
    <name evidence="1" type="ORF">ATCC9714_02491</name>
    <name evidence="3" type="ORF">R28058_26751</name>
    <name evidence="2" type="ORF">UMC4404_24741</name>
</gene>
<proteinExistence type="predicted"/>
<evidence type="ECO:0000313" key="4">
    <source>
        <dbReference type="Proteomes" id="UP000032811"/>
    </source>
</evidence>